<feature type="compositionally biased region" description="Basic and acidic residues" evidence="1">
    <location>
        <begin position="20"/>
        <end position="33"/>
    </location>
</feature>
<organism evidence="2 3">
    <name type="scientific">Takifugu flavidus</name>
    <name type="common">sansaifugu</name>
    <dbReference type="NCBI Taxonomy" id="433684"/>
    <lineage>
        <taxon>Eukaryota</taxon>
        <taxon>Metazoa</taxon>
        <taxon>Chordata</taxon>
        <taxon>Craniata</taxon>
        <taxon>Vertebrata</taxon>
        <taxon>Euteleostomi</taxon>
        <taxon>Actinopterygii</taxon>
        <taxon>Neopterygii</taxon>
        <taxon>Teleostei</taxon>
        <taxon>Neoteleostei</taxon>
        <taxon>Acanthomorphata</taxon>
        <taxon>Eupercaria</taxon>
        <taxon>Tetraodontiformes</taxon>
        <taxon>Tetradontoidea</taxon>
        <taxon>Tetraodontidae</taxon>
        <taxon>Takifugu</taxon>
    </lineage>
</organism>
<dbReference type="Pfam" id="PF14906">
    <property type="entry name" value="DUF4495"/>
    <property type="match status" value="1"/>
</dbReference>
<dbReference type="Proteomes" id="UP000324091">
    <property type="component" value="Chromosome 5"/>
</dbReference>
<feature type="region of interest" description="Disordered" evidence="1">
    <location>
        <begin position="1"/>
        <end position="42"/>
    </location>
</feature>
<comment type="caution">
    <text evidence="2">The sequence shown here is derived from an EMBL/GenBank/DDBJ whole genome shotgun (WGS) entry which is preliminary data.</text>
</comment>
<gene>
    <name evidence="2" type="ORF">D4764_05G0001000</name>
</gene>
<dbReference type="AlphaFoldDB" id="A0A5C6N2U4"/>
<evidence type="ECO:0000313" key="3">
    <source>
        <dbReference type="Proteomes" id="UP000324091"/>
    </source>
</evidence>
<dbReference type="EMBL" id="RHFK02000018">
    <property type="protein sequence ID" value="TWW60010.1"/>
    <property type="molecule type" value="Genomic_DNA"/>
</dbReference>
<evidence type="ECO:0000256" key="1">
    <source>
        <dbReference type="SAM" id="MobiDB-lite"/>
    </source>
</evidence>
<feature type="region of interest" description="Disordered" evidence="1">
    <location>
        <begin position="359"/>
        <end position="382"/>
    </location>
</feature>
<protein>
    <recommendedName>
        <fullName evidence="4">KIAA0825</fullName>
    </recommendedName>
</protein>
<proteinExistence type="predicted"/>
<keyword evidence="3" id="KW-1185">Reference proteome</keyword>
<dbReference type="PANTHER" id="PTHR33960:SF1">
    <property type="entry name" value="SIMILAR TO KIAA0825 PROTEIN"/>
    <property type="match status" value="1"/>
</dbReference>
<evidence type="ECO:0000313" key="2">
    <source>
        <dbReference type="EMBL" id="TWW60010.1"/>
    </source>
</evidence>
<name>A0A5C6N2U4_9TELE</name>
<accession>A0A5C6N2U4</accession>
<dbReference type="InterPro" id="IPR027993">
    <property type="entry name" value="DUF4495"/>
</dbReference>
<evidence type="ECO:0008006" key="4">
    <source>
        <dbReference type="Google" id="ProtNLM"/>
    </source>
</evidence>
<dbReference type="PANTHER" id="PTHR33960">
    <property type="entry name" value="SIMILAR TO KIAA0825 PROTEIN"/>
    <property type="match status" value="1"/>
</dbReference>
<reference evidence="2 3" key="1">
    <citation type="submission" date="2019-04" db="EMBL/GenBank/DDBJ databases">
        <title>Chromosome genome assembly for Takifugu flavidus.</title>
        <authorList>
            <person name="Xiao S."/>
        </authorList>
    </citation>
    <scope>NUCLEOTIDE SEQUENCE [LARGE SCALE GENOMIC DNA]</scope>
    <source>
        <strain evidence="2">HTHZ2018</strain>
        <tissue evidence="2">Muscle</tissue>
    </source>
</reference>
<sequence>MNGTQSGMELQASGVSCEPDPGHFQRDTKDKLDPNANSKEQPLKELQATVCDSHTSSLTDCLQWFNPRRHSSLQNVSTGLQELTDFFEALQQYLRSEEEGKEEVTLQLLLNVSAQCGVCFPCTSSLATTSIPLVHAVRDDTLLEIQEVWDDIRLLLRRHVLWRLSAHSPLKAEPGHIPTMSVPERLRCLQQLFFLYPQSEVLTHYQRLRSQSVLDLLSALCTSPGCETGFDKLVAGFHCAVPVLTRALTDELHVLSRLVEAHTTVGFLSAAYLRTVAQELTSLMEKECELALRDNTSSYKVKKHSAKSPATVAPAERLTKQRSFSLTSHQLRALTQLAGTLLGFESTVRELLADTTSVDTTGETPGVKGLLGKNSWSSQTSTDANISGEQRALHHSQTQLLEFDWRSAFGGLAPHMAHCVKVVLDDACAKSLQEEEAFRSSGHATIAMSPVPERTTNTTLHQRGDCFGTYLEREVPKKIAKFCGAIATQLDIFLPLAVACSDSSLLEVRSSFVEACGRAAFAMMGRLRERALEVPARAPMKNLPALLSTCIYVHQRLQQYHHRLKDPRNAAKIPLTLLPIQRCQNDIVALQNQLSGYASQVCSTCILEDEENHSWADPKPFFEGERCSFSVQMWFYFLCGLRSDLWAVLPAGLAKELLGQVLSETLQLLVRRYTRARPSYERHLQIRCDITAILLFAEHLMWSVCENPEELVPSCPPSAITTVPGGSDWPRRIHSLCEELLTVLIIVTAPLSLLYRTFVTDLMKESRAREHDRPSVHWLPAISPDLFIRDGLVGHTASVCQLRLLTSDPGLNPRLLVRLLLHRDCHLPRTLLESSYLCLENCSEMSAESCKAADAFVVALFNVFSCMASVPQALTLVLQPYLEQAQIWEQLHTLAEPTHSVPVLISCVREVVTRSTTRLLTHLVSMVTIWQAKKEHSGALVRCPVPESIQVKLPSEWNYPPLDAERREADSNPVIRLTVQTLSLVFSNLPSLVASVPLPLHYLFKEAEKKHAQHSRHLRLVGLPLWVLMGSLIQSLEDLEALEQLSGLTLERGAKEPLSLLAECLQFIIGIQQKGVPKPAMHKVLQALEEQRPKWINSQLQKARQLRAHSEFQRGGENGVTVAELTEQKIGLVLLEVCHQAGGSDYLRQIYHIIQGNEELMVLKLQGSSSSSAFPPQSVNFDVGSDSNVDLNRFNPLQQFDHIGKKRLHQSAVVEWAWDWSRLLPAYRGTSQVTFRTLLANR</sequence>